<dbReference type="PANTHER" id="PTHR42648:SF11">
    <property type="entry name" value="TRANSPOSON TY4-P GAG-POL POLYPROTEIN"/>
    <property type="match status" value="1"/>
</dbReference>
<dbReference type="GO" id="GO:0046872">
    <property type="term" value="F:metal ion binding"/>
    <property type="evidence" value="ECO:0007669"/>
    <property type="project" value="UniProtKB-KW"/>
</dbReference>
<evidence type="ECO:0000256" key="12">
    <source>
        <dbReference type="ARBA" id="ARBA00022918"/>
    </source>
</evidence>
<keyword evidence="12" id="KW-0695">RNA-directed DNA polymerase</keyword>
<dbReference type="GO" id="GO:0003964">
    <property type="term" value="F:RNA-directed DNA polymerase activity"/>
    <property type="evidence" value="ECO:0007669"/>
    <property type="project" value="UniProtKB-KW"/>
</dbReference>
<evidence type="ECO:0000256" key="7">
    <source>
        <dbReference type="ARBA" id="ARBA00022759"/>
    </source>
</evidence>
<dbReference type="GO" id="GO:0008233">
    <property type="term" value="F:peptidase activity"/>
    <property type="evidence" value="ECO:0007669"/>
    <property type="project" value="UniProtKB-KW"/>
</dbReference>
<evidence type="ECO:0000256" key="16">
    <source>
        <dbReference type="ARBA" id="ARBA00023268"/>
    </source>
</evidence>
<reference evidence="22" key="1">
    <citation type="journal article" date="2019" name="Sci. Rep.">
        <title>Draft genome of Tanacetum cinerariifolium, the natural source of mosquito coil.</title>
        <authorList>
            <person name="Yamashiro T."/>
            <person name="Shiraishi A."/>
            <person name="Satake H."/>
            <person name="Nakayama K."/>
        </authorList>
    </citation>
    <scope>NUCLEOTIDE SEQUENCE</scope>
</reference>
<dbReference type="GO" id="GO:0003676">
    <property type="term" value="F:nucleic acid binding"/>
    <property type="evidence" value="ECO:0007669"/>
    <property type="project" value="InterPro"/>
</dbReference>
<keyword evidence="9" id="KW-0067">ATP-binding</keyword>
<dbReference type="GO" id="GO:0006508">
    <property type="term" value="P:proteolysis"/>
    <property type="evidence" value="ECO:0007669"/>
    <property type="project" value="UniProtKB-KW"/>
</dbReference>
<keyword evidence="11" id="KW-0229">DNA integration</keyword>
<dbReference type="GO" id="GO:0015074">
    <property type="term" value="P:DNA integration"/>
    <property type="evidence" value="ECO:0007669"/>
    <property type="project" value="UniProtKB-KW"/>
</dbReference>
<comment type="function">
    <text evidence="1">The aspartyl protease (PR) mediates the proteolytic cleavages of the Gag and Gag-Pol polyproteins after assembly of the VLP.</text>
</comment>
<comment type="caution">
    <text evidence="22">The sequence shown here is derived from an EMBL/GenBank/DDBJ whole genome shotgun (WGS) entry which is preliminary data.</text>
</comment>
<dbReference type="Pfam" id="PF25597">
    <property type="entry name" value="SH3_retrovirus"/>
    <property type="match status" value="1"/>
</dbReference>
<evidence type="ECO:0000256" key="5">
    <source>
        <dbReference type="ARBA" id="ARBA00022723"/>
    </source>
</evidence>
<evidence type="ECO:0000256" key="15">
    <source>
        <dbReference type="ARBA" id="ARBA00023172"/>
    </source>
</evidence>
<evidence type="ECO:0000256" key="10">
    <source>
        <dbReference type="ARBA" id="ARBA00022842"/>
    </source>
</evidence>
<dbReference type="GO" id="GO:0003887">
    <property type="term" value="F:DNA-directed DNA polymerase activity"/>
    <property type="evidence" value="ECO:0007669"/>
    <property type="project" value="UniProtKB-KW"/>
</dbReference>
<evidence type="ECO:0000259" key="20">
    <source>
        <dbReference type="Pfam" id="PF22936"/>
    </source>
</evidence>
<feature type="domain" description="Retroviral polymerase SH3-like" evidence="21">
    <location>
        <begin position="609"/>
        <end position="665"/>
    </location>
</feature>
<evidence type="ECO:0000256" key="11">
    <source>
        <dbReference type="ARBA" id="ARBA00022908"/>
    </source>
</evidence>
<dbReference type="GO" id="GO:0005524">
    <property type="term" value="F:ATP binding"/>
    <property type="evidence" value="ECO:0007669"/>
    <property type="project" value="UniProtKB-KW"/>
</dbReference>
<dbReference type="PANTHER" id="PTHR42648">
    <property type="entry name" value="TRANSPOSASE, PUTATIVE-RELATED"/>
    <property type="match status" value="1"/>
</dbReference>
<evidence type="ECO:0000313" key="22">
    <source>
        <dbReference type="EMBL" id="GEV71337.1"/>
    </source>
</evidence>
<feature type="domain" description="Reverse transcriptase Ty1/copia-type" evidence="19">
    <location>
        <begin position="911"/>
        <end position="999"/>
    </location>
</feature>
<gene>
    <name evidence="22" type="ORF">Tci_143314</name>
</gene>
<accession>A0A699GPB3</accession>
<dbReference type="InterPro" id="IPR057670">
    <property type="entry name" value="SH3_retrovirus"/>
</dbReference>
<feature type="region of interest" description="Disordered" evidence="18">
    <location>
        <begin position="1173"/>
        <end position="1206"/>
    </location>
</feature>
<dbReference type="CDD" id="cd09272">
    <property type="entry name" value="RNase_HI_RT_Ty1"/>
    <property type="match status" value="1"/>
</dbReference>
<dbReference type="InterPro" id="IPR039537">
    <property type="entry name" value="Retrotran_Ty1/copia-like"/>
</dbReference>
<keyword evidence="7" id="KW-0255">Endonuclease</keyword>
<feature type="compositionally biased region" description="Polar residues" evidence="18">
    <location>
        <begin position="774"/>
        <end position="794"/>
    </location>
</feature>
<keyword evidence="3" id="KW-0645">Protease</keyword>
<dbReference type="SUPFAM" id="SSF53098">
    <property type="entry name" value="Ribonuclease H-like"/>
    <property type="match status" value="1"/>
</dbReference>
<dbReference type="Gene3D" id="3.30.420.10">
    <property type="entry name" value="Ribonuclease H-like superfamily/Ribonuclease H"/>
    <property type="match status" value="1"/>
</dbReference>
<protein>
    <submittedName>
        <fullName evidence="22">Uncharacterized protein</fullName>
    </submittedName>
</protein>
<feature type="region of interest" description="Disordered" evidence="18">
    <location>
        <begin position="733"/>
        <end position="795"/>
    </location>
</feature>
<feature type="region of interest" description="Disordered" evidence="18">
    <location>
        <begin position="386"/>
        <end position="411"/>
    </location>
</feature>
<dbReference type="InterPro" id="IPR013103">
    <property type="entry name" value="RVT_2"/>
</dbReference>
<evidence type="ECO:0000256" key="13">
    <source>
        <dbReference type="ARBA" id="ARBA00022932"/>
    </source>
</evidence>
<dbReference type="InterPro" id="IPR036397">
    <property type="entry name" value="RNaseH_sf"/>
</dbReference>
<evidence type="ECO:0000256" key="8">
    <source>
        <dbReference type="ARBA" id="ARBA00022801"/>
    </source>
</evidence>
<feature type="compositionally biased region" description="Low complexity" evidence="18">
    <location>
        <begin position="1190"/>
        <end position="1199"/>
    </location>
</feature>
<proteinExistence type="predicted"/>
<feature type="compositionally biased region" description="Basic and acidic residues" evidence="18">
    <location>
        <begin position="757"/>
        <end position="773"/>
    </location>
</feature>
<evidence type="ECO:0000256" key="6">
    <source>
        <dbReference type="ARBA" id="ARBA00022741"/>
    </source>
</evidence>
<feature type="compositionally biased region" description="Polar residues" evidence="18">
    <location>
        <begin position="1173"/>
        <end position="1189"/>
    </location>
</feature>
<organism evidence="22">
    <name type="scientific">Tanacetum cinerariifolium</name>
    <name type="common">Dalmatian daisy</name>
    <name type="synonym">Chrysanthemum cinerariifolium</name>
    <dbReference type="NCBI Taxonomy" id="118510"/>
    <lineage>
        <taxon>Eukaryota</taxon>
        <taxon>Viridiplantae</taxon>
        <taxon>Streptophyta</taxon>
        <taxon>Embryophyta</taxon>
        <taxon>Tracheophyta</taxon>
        <taxon>Spermatophyta</taxon>
        <taxon>Magnoliopsida</taxon>
        <taxon>eudicotyledons</taxon>
        <taxon>Gunneridae</taxon>
        <taxon>Pentapetalae</taxon>
        <taxon>asterids</taxon>
        <taxon>campanulids</taxon>
        <taxon>Asterales</taxon>
        <taxon>Asteraceae</taxon>
        <taxon>Asteroideae</taxon>
        <taxon>Anthemideae</taxon>
        <taxon>Anthemidinae</taxon>
        <taxon>Tanacetum</taxon>
    </lineage>
</organism>
<keyword evidence="13" id="KW-0548">Nucleotidyltransferase</keyword>
<keyword evidence="14" id="KW-0917">Virion maturation</keyword>
<dbReference type="InterPro" id="IPR054722">
    <property type="entry name" value="PolX-like_BBD"/>
</dbReference>
<sequence length="1364" mass="153883">MDQDAAHMMAASKDVIENGPTLTKTQVVEGVETVMPIIFVEDKAQKRLEVKARSTLMVGISNEHQLKFNSIKDAKKLMKAIEKRFSGNAATKKTHRNLLKQQYENFTASNIEMLDQTFDRLQKLTSQLELLGKKISQEDVNQKLLRSLSPEWNTHVVVWRNKSYLDTLSMNDLYNNLKMTMLTMRARRFLKNTGRKLNLNGNETISFDKTKSDQVEDGPNYALMAYSTLSSNSEKSKLMVLGYKASLKSVEERLDVFKTNESIYSEDIKKLKFEIHCNKITIKELRKKLETIQKEKDGIQLTIEKLKNALKSLNKLIDSQIVDNCKKGLGYNAVPPPHTSLFMPPKPDLSYIGLEEFTSEPAVETLNAKTSEDGLKVVKNDNGTPIIEDWKSDDEDESVPQPKIEKKTVKPSVAKEKGVIDSGCSRHMTGNMSYLTDYEEIDGGYVAFGGNPKGGKVTGKGTIRTDKLDLENVYFIKELKFNLFTVSQICDKKNSVLFNDTEYVVLSPDFKLTDENHVLLRVPRKKNMYSVDLQNIIPKIAERRNMTLIKAVRTMLADSKLPTTFWAEAVNIACYVQNRVLVTKPHNKIPYELFHGRTPMLSFMRPFGCPVTILNTIDHLGKFDGKADEGFFVGYSLNSKAFRVFNSRTRIVEETLHFRFSKNTPNNVGSGPNWLFDIDALTKTMKYQPVVAGTQTIGNAGTKDDNNAGQARKEKEPGKDYILLPLWTADLPFPQEPKSSQDVGFKPSNDVGNKVNEVPKQENECKDQEEKDSVNSTNRVNVASSTVNAPSNEVNDVGIKSSIELPNDPNMPELEEISIFEDSNEDVFGVEADLNNLESTFQVNPISITRIYKDHPLQQVIGDLHSGPQTRRMLKNLEAHGLVSTVDQRTNHKDLQNCLYACFLSQMEPKKGHTQEEGIDCDEVFAPVARIEAIRLFLAYSSFKDLMVYQMDVKSAFLYVKIEQEVYVCQPTGFEDLNFPDKVYKVDKALYGLHQAPRACDYAGASLDRKSTIGGCQFLGCRLISWQFKKQTVVANSTTEAEYVVASNGKKVVIFKASIRRDLQFEDEGGVDSLPNEVIFEQLTLMGAKTTAWNEFSSIMASAVICLATNQKFNFSKYIFDSMKPKKTKRNDTQVPQLSVPTESVIDEAVNEEMSDSLERATTTATSLDAEQVRGNINKTQSKTTLNEPSSIGTSSGSGPRRQDTMGDTIAQTSLQNRVLALEATKTSQAQKIDSLTRRVKKLKMKQRSITYKLKRLYKVGLSARVESSEEEGLEMFDANKDLQGEEVVVEQEAVANKEPIVDAVQAKLDADYQLAERMQEEEQQELNEEEKAKLFMELLEKRRKLFATKRAKEKRNRPPTKAQ</sequence>
<dbReference type="GO" id="GO:0004519">
    <property type="term" value="F:endonuclease activity"/>
    <property type="evidence" value="ECO:0007669"/>
    <property type="project" value="UniProtKB-KW"/>
</dbReference>
<dbReference type="Pfam" id="PF22936">
    <property type="entry name" value="Pol_BBD"/>
    <property type="match status" value="1"/>
</dbReference>
<evidence type="ECO:0000256" key="1">
    <source>
        <dbReference type="ARBA" id="ARBA00002180"/>
    </source>
</evidence>
<keyword evidence="13" id="KW-0239">DNA-directed DNA polymerase</keyword>
<feature type="coiled-coil region" evidence="17">
    <location>
        <begin position="275"/>
        <end position="323"/>
    </location>
</feature>
<evidence type="ECO:0000256" key="3">
    <source>
        <dbReference type="ARBA" id="ARBA00022670"/>
    </source>
</evidence>
<keyword evidence="10" id="KW-0460">Magnesium</keyword>
<feature type="domain" description="Retrovirus-related Pol polyprotein from transposon TNT 1-94-like beta-barrel" evidence="20">
    <location>
        <begin position="419"/>
        <end position="492"/>
    </location>
</feature>
<feature type="region of interest" description="Disordered" evidence="18">
    <location>
        <begin position="696"/>
        <end position="716"/>
    </location>
</feature>
<evidence type="ECO:0000256" key="9">
    <source>
        <dbReference type="ARBA" id="ARBA00022840"/>
    </source>
</evidence>
<evidence type="ECO:0000256" key="14">
    <source>
        <dbReference type="ARBA" id="ARBA00023113"/>
    </source>
</evidence>
<keyword evidence="4" id="KW-0540">Nuclease</keyword>
<evidence type="ECO:0000259" key="19">
    <source>
        <dbReference type="Pfam" id="PF07727"/>
    </source>
</evidence>
<evidence type="ECO:0000256" key="18">
    <source>
        <dbReference type="SAM" id="MobiDB-lite"/>
    </source>
</evidence>
<dbReference type="EMBL" id="BKCJ010031896">
    <property type="protein sequence ID" value="GEV71337.1"/>
    <property type="molecule type" value="Genomic_DNA"/>
</dbReference>
<name>A0A699GPB3_TANCI</name>
<keyword evidence="16" id="KW-0511">Multifunctional enzyme</keyword>
<keyword evidence="8" id="KW-0378">Hydrolase</keyword>
<dbReference type="Pfam" id="PF14223">
    <property type="entry name" value="Retrotran_gag_2"/>
    <property type="match status" value="1"/>
</dbReference>
<dbReference type="Pfam" id="PF07727">
    <property type="entry name" value="RVT_2"/>
    <property type="match status" value="1"/>
</dbReference>
<keyword evidence="17" id="KW-0175">Coiled coil</keyword>
<evidence type="ECO:0000256" key="2">
    <source>
        <dbReference type="ARBA" id="ARBA00022612"/>
    </source>
</evidence>
<evidence type="ECO:0000259" key="21">
    <source>
        <dbReference type="Pfam" id="PF25597"/>
    </source>
</evidence>
<feature type="compositionally biased region" description="Basic and acidic residues" evidence="18">
    <location>
        <begin position="702"/>
        <end position="716"/>
    </location>
</feature>
<keyword evidence="6" id="KW-0547">Nucleotide-binding</keyword>
<evidence type="ECO:0000256" key="17">
    <source>
        <dbReference type="SAM" id="Coils"/>
    </source>
</evidence>
<keyword evidence="5" id="KW-0479">Metal-binding</keyword>
<keyword evidence="15" id="KW-0233">DNA recombination</keyword>
<keyword evidence="13" id="KW-0808">Transferase</keyword>
<keyword evidence="2" id="KW-1188">Viral release from host cell</keyword>
<dbReference type="InterPro" id="IPR012337">
    <property type="entry name" value="RNaseH-like_sf"/>
</dbReference>
<dbReference type="GO" id="GO:0006310">
    <property type="term" value="P:DNA recombination"/>
    <property type="evidence" value="ECO:0007669"/>
    <property type="project" value="UniProtKB-KW"/>
</dbReference>
<evidence type="ECO:0000256" key="4">
    <source>
        <dbReference type="ARBA" id="ARBA00022722"/>
    </source>
</evidence>